<gene>
    <name evidence="1" type="ORF">B7C42_08092</name>
</gene>
<reference evidence="1 2" key="1">
    <citation type="submission" date="2017-07" db="EMBL/GenBank/DDBJ databases">
        <title>First draft Genome Sequence of Nocardia cerradoensis isolated from human infection.</title>
        <authorList>
            <person name="Carrasco G."/>
        </authorList>
    </citation>
    <scope>NUCLEOTIDE SEQUENCE [LARGE SCALE GENOMIC DNA]</scope>
    <source>
        <strain evidence="1 2">CNM20130759</strain>
    </source>
</reference>
<proteinExistence type="predicted"/>
<protein>
    <submittedName>
        <fullName evidence="1">Uncharacterized protein</fullName>
    </submittedName>
</protein>
<evidence type="ECO:0000313" key="2">
    <source>
        <dbReference type="Proteomes" id="UP000215506"/>
    </source>
</evidence>
<dbReference type="EMBL" id="NGAF01000059">
    <property type="protein sequence ID" value="OXR39830.1"/>
    <property type="molecule type" value="Genomic_DNA"/>
</dbReference>
<dbReference type="RefSeq" id="WP_039776937.1">
    <property type="nucleotide sequence ID" value="NZ_JAAXOR010000003.1"/>
</dbReference>
<name>A0A231GT83_9NOCA</name>
<evidence type="ECO:0000313" key="1">
    <source>
        <dbReference type="EMBL" id="OXR39830.1"/>
    </source>
</evidence>
<organism evidence="1 2">
    <name type="scientific">Nocardia cerradoensis</name>
    <dbReference type="NCBI Taxonomy" id="85688"/>
    <lineage>
        <taxon>Bacteria</taxon>
        <taxon>Bacillati</taxon>
        <taxon>Actinomycetota</taxon>
        <taxon>Actinomycetes</taxon>
        <taxon>Mycobacteriales</taxon>
        <taxon>Nocardiaceae</taxon>
        <taxon>Nocardia</taxon>
    </lineage>
</organism>
<comment type="caution">
    <text evidence="1">The sequence shown here is derived from an EMBL/GenBank/DDBJ whole genome shotgun (WGS) entry which is preliminary data.</text>
</comment>
<keyword evidence="2" id="KW-1185">Reference proteome</keyword>
<dbReference type="Proteomes" id="UP000215506">
    <property type="component" value="Unassembled WGS sequence"/>
</dbReference>
<dbReference type="AlphaFoldDB" id="A0A231GT83"/>
<sequence length="117" mass="13180">MYVFDTMARMPDTSVPAAQDFLVVDDLDNGASNLPLPLERRTTGAWAGKYSLGFMAPFSIHVWQDEHSGFRDSDSFSTAIELRITVHWSLWWEEASPGRALLDAAIDRLHQRGWSPA</sequence>
<accession>A0A231GT83</accession>